<dbReference type="EMBL" id="CASHSV030000206">
    <property type="protein sequence ID" value="CAJ2652740.1"/>
    <property type="molecule type" value="Genomic_DNA"/>
</dbReference>
<evidence type="ECO:0000313" key="2">
    <source>
        <dbReference type="Proteomes" id="UP001177021"/>
    </source>
</evidence>
<sequence length="46" mass="4969">MQIMTVMQEVMVCDQVKFTLGNEGGVILLPWAPGVHQDAKLKVVGG</sequence>
<proteinExistence type="predicted"/>
<dbReference type="Proteomes" id="UP001177021">
    <property type="component" value="Unassembled WGS sequence"/>
</dbReference>
<reference evidence="1" key="1">
    <citation type="submission" date="2023-10" db="EMBL/GenBank/DDBJ databases">
        <authorList>
            <person name="Rodriguez Cubillos JULIANA M."/>
            <person name="De Vega J."/>
        </authorList>
    </citation>
    <scope>NUCLEOTIDE SEQUENCE</scope>
</reference>
<evidence type="ECO:0000313" key="1">
    <source>
        <dbReference type="EMBL" id="CAJ2652740.1"/>
    </source>
</evidence>
<name>A0ACB0K5X8_TRIPR</name>
<accession>A0ACB0K5X8</accession>
<comment type="caution">
    <text evidence="1">The sequence shown here is derived from an EMBL/GenBank/DDBJ whole genome shotgun (WGS) entry which is preliminary data.</text>
</comment>
<organism evidence="1 2">
    <name type="scientific">Trifolium pratense</name>
    <name type="common">Red clover</name>
    <dbReference type="NCBI Taxonomy" id="57577"/>
    <lineage>
        <taxon>Eukaryota</taxon>
        <taxon>Viridiplantae</taxon>
        <taxon>Streptophyta</taxon>
        <taxon>Embryophyta</taxon>
        <taxon>Tracheophyta</taxon>
        <taxon>Spermatophyta</taxon>
        <taxon>Magnoliopsida</taxon>
        <taxon>eudicotyledons</taxon>
        <taxon>Gunneridae</taxon>
        <taxon>Pentapetalae</taxon>
        <taxon>rosids</taxon>
        <taxon>fabids</taxon>
        <taxon>Fabales</taxon>
        <taxon>Fabaceae</taxon>
        <taxon>Papilionoideae</taxon>
        <taxon>50 kb inversion clade</taxon>
        <taxon>NPAAA clade</taxon>
        <taxon>Hologalegina</taxon>
        <taxon>IRL clade</taxon>
        <taxon>Trifolieae</taxon>
        <taxon>Trifolium</taxon>
    </lineage>
</organism>
<gene>
    <name evidence="1" type="ORF">MILVUS5_LOCUS20183</name>
</gene>
<keyword evidence="2" id="KW-1185">Reference proteome</keyword>
<protein>
    <submittedName>
        <fullName evidence="1">Uncharacterized protein</fullName>
    </submittedName>
</protein>